<reference evidence="2 3" key="1">
    <citation type="journal article" date="2021" name="Int. J. Syst. Evol. Microbiol.">
        <title>Reticulibacter mediterranei gen. nov., sp. nov., within the new family Reticulibacteraceae fam. nov., and Ktedonospora formicarum gen. nov., sp. nov., Ktedonobacter robiniae sp. nov., Dictyobacter formicarum sp. nov. and Dictyobacter arantiisoli sp. nov., belonging to the class Ktedonobacteria.</title>
        <authorList>
            <person name="Yabe S."/>
            <person name="Zheng Y."/>
            <person name="Wang C.M."/>
            <person name="Sakai Y."/>
            <person name="Abe K."/>
            <person name="Yokota A."/>
            <person name="Donadio S."/>
            <person name="Cavaletti L."/>
            <person name="Monciardini P."/>
        </authorList>
    </citation>
    <scope>NUCLEOTIDE SEQUENCE [LARGE SCALE GENOMIC DNA]</scope>
    <source>
        <strain evidence="2 3">SOSP1-9</strain>
    </source>
</reference>
<comment type="caution">
    <text evidence="2">The sequence shown here is derived from an EMBL/GenBank/DDBJ whole genome shotgun (WGS) entry which is preliminary data.</text>
</comment>
<feature type="region of interest" description="Disordered" evidence="1">
    <location>
        <begin position="166"/>
        <end position="193"/>
    </location>
</feature>
<protein>
    <submittedName>
        <fullName evidence="2">Uncharacterized protein</fullName>
    </submittedName>
</protein>
<feature type="compositionally biased region" description="Basic and acidic residues" evidence="1">
    <location>
        <begin position="176"/>
        <end position="193"/>
    </location>
</feature>
<evidence type="ECO:0000256" key="1">
    <source>
        <dbReference type="SAM" id="MobiDB-lite"/>
    </source>
</evidence>
<sequence length="193" mass="21778">MKFHFIAEHAQEYPVKQVRTAVQHLKMDPDLMAMREGAKSVARPRESSESFVLSIPAPALLTQVDEHTMDLCVVTPDGTTVASRVHAAMLICVKPESEQAETPQLHETAKEQEYTNTSSNCTFSGKLVPIDLKRFTDSGINLVECPDCGRMRSLSPVKGVLRFKPHTRRKQQMPLTEKRWSTTRRTDWDVVDG</sequence>
<proteinExistence type="predicted"/>
<accession>A0ABQ3VLA0</accession>
<name>A0ABQ3VLA0_9CHLR</name>
<keyword evidence="3" id="KW-1185">Reference proteome</keyword>
<organism evidence="2 3">
    <name type="scientific">Dictyobacter formicarum</name>
    <dbReference type="NCBI Taxonomy" id="2778368"/>
    <lineage>
        <taxon>Bacteria</taxon>
        <taxon>Bacillati</taxon>
        <taxon>Chloroflexota</taxon>
        <taxon>Ktedonobacteria</taxon>
        <taxon>Ktedonobacterales</taxon>
        <taxon>Dictyobacteraceae</taxon>
        <taxon>Dictyobacter</taxon>
    </lineage>
</organism>
<dbReference type="Proteomes" id="UP000635565">
    <property type="component" value="Unassembled WGS sequence"/>
</dbReference>
<gene>
    <name evidence="2" type="ORF">KSZ_49900</name>
</gene>
<dbReference type="EMBL" id="BNJJ01000015">
    <property type="protein sequence ID" value="GHO86984.1"/>
    <property type="molecule type" value="Genomic_DNA"/>
</dbReference>
<evidence type="ECO:0000313" key="3">
    <source>
        <dbReference type="Proteomes" id="UP000635565"/>
    </source>
</evidence>
<evidence type="ECO:0000313" key="2">
    <source>
        <dbReference type="EMBL" id="GHO86984.1"/>
    </source>
</evidence>